<accession>A0A1R4B2R1</accession>
<organism evidence="1 2">
    <name type="scientific">Vibrio palustris</name>
    <dbReference type="NCBI Taxonomy" id="1918946"/>
    <lineage>
        <taxon>Bacteria</taxon>
        <taxon>Pseudomonadati</taxon>
        <taxon>Pseudomonadota</taxon>
        <taxon>Gammaproteobacteria</taxon>
        <taxon>Vibrionales</taxon>
        <taxon>Vibrionaceae</taxon>
        <taxon>Vibrio</taxon>
    </lineage>
</organism>
<evidence type="ECO:0000313" key="1">
    <source>
        <dbReference type="EMBL" id="SJL83198.1"/>
    </source>
</evidence>
<name>A0A1R4B2R1_9VIBR</name>
<gene>
    <name evidence="1" type="ORF">VPAL9027_01147</name>
</gene>
<dbReference type="RefSeq" id="WP_159439105.1">
    <property type="nucleotide sequence ID" value="NZ_AP024887.1"/>
</dbReference>
<dbReference type="EMBL" id="FUFT01000002">
    <property type="protein sequence ID" value="SJL83198.1"/>
    <property type="molecule type" value="Genomic_DNA"/>
</dbReference>
<dbReference type="AlphaFoldDB" id="A0A1R4B2R1"/>
<keyword evidence="2" id="KW-1185">Reference proteome</keyword>
<reference evidence="1 2" key="1">
    <citation type="submission" date="2017-02" db="EMBL/GenBank/DDBJ databases">
        <authorList>
            <person name="Peterson S.W."/>
        </authorList>
    </citation>
    <scope>NUCLEOTIDE SEQUENCE [LARGE SCALE GENOMIC DNA]</scope>
    <source>
        <strain evidence="1 2">CECT 9027</strain>
    </source>
</reference>
<protein>
    <submittedName>
        <fullName evidence="1">Uncharacterized protein</fullName>
    </submittedName>
</protein>
<sequence length="47" mass="5498">MYNRRPDDWIVNESSTKQKMTMEDDIALVLVTIGVNQELSIERSNEK</sequence>
<dbReference type="Proteomes" id="UP000189475">
    <property type="component" value="Unassembled WGS sequence"/>
</dbReference>
<proteinExistence type="predicted"/>
<dbReference type="STRING" id="1918946.VPAL9027_01147"/>
<evidence type="ECO:0000313" key="2">
    <source>
        <dbReference type="Proteomes" id="UP000189475"/>
    </source>
</evidence>